<dbReference type="PANTHER" id="PTHR12304:SF4">
    <property type="entry name" value="URIDINE NUCLEOSIDASE"/>
    <property type="match status" value="1"/>
</dbReference>
<dbReference type="PANTHER" id="PTHR12304">
    <property type="entry name" value="INOSINE-URIDINE PREFERRING NUCLEOSIDE HYDROLASE"/>
    <property type="match status" value="1"/>
</dbReference>
<dbReference type="PhylomeDB" id="A0A0A2JBY8"/>
<evidence type="ECO:0000313" key="6">
    <source>
        <dbReference type="Proteomes" id="UP000030143"/>
    </source>
</evidence>
<feature type="domain" description="Inosine/uridine-preferring nucleoside hydrolase" evidence="4">
    <location>
        <begin position="7"/>
        <end position="304"/>
    </location>
</feature>
<keyword evidence="6" id="KW-1185">Reference proteome</keyword>
<gene>
    <name evidence="5" type="ORF">PEX2_104780</name>
</gene>
<evidence type="ECO:0000256" key="2">
    <source>
        <dbReference type="ARBA" id="ARBA00022801"/>
    </source>
</evidence>
<dbReference type="GeneID" id="27683168"/>
<protein>
    <submittedName>
        <fullName evidence="5">Inosine/uridine-preferring nucleoside hydrolase</fullName>
    </submittedName>
</protein>
<dbReference type="InterPro" id="IPR036452">
    <property type="entry name" value="Ribo_hydro-like"/>
</dbReference>
<dbReference type="GO" id="GO:0006152">
    <property type="term" value="P:purine nucleoside catabolic process"/>
    <property type="evidence" value="ECO:0007669"/>
    <property type="project" value="TreeGrafter"/>
</dbReference>
<keyword evidence="2 5" id="KW-0378">Hydrolase</keyword>
<proteinExistence type="inferred from homology"/>
<dbReference type="RefSeq" id="XP_016593234.1">
    <property type="nucleotide sequence ID" value="XM_016747747.1"/>
</dbReference>
<evidence type="ECO:0000313" key="5">
    <source>
        <dbReference type="EMBL" id="KGO49845.1"/>
    </source>
</evidence>
<dbReference type="Pfam" id="PF01156">
    <property type="entry name" value="IU_nuc_hydro"/>
    <property type="match status" value="1"/>
</dbReference>
<dbReference type="GO" id="GO:0008477">
    <property type="term" value="F:purine nucleosidase activity"/>
    <property type="evidence" value="ECO:0007669"/>
    <property type="project" value="TreeGrafter"/>
</dbReference>
<dbReference type="VEuPathDB" id="FungiDB:PEXP_078200"/>
<dbReference type="OrthoDB" id="432381at2759"/>
<keyword evidence="3" id="KW-0326">Glycosidase</keyword>
<dbReference type="AlphaFoldDB" id="A0A0A2JBY8"/>
<sequence length="320" mass="34571">MPGNIPVWVDCDPGHDDAFAMILAAQHPAFNLLGISTIHGNASLSSTTKNALSVLTALNRTDVPVYPGVEKPFCRPHPQPAADVHGESGIDGAEDLPEPMVGPKTDKHAVIAMRDALLAQPKGTAWLVLLGSFTNIALLMSLFPEVADHIKGLTIMGGSIGGGFNDAPKAQKAGETDRVGNVTLWAEFNCHCDPESSRAIFSNPTLAAKTTLLPLDVTHLVLFRREYKKTQNLDGPLHDPTAVAVILDSEGVENIGFDYRDEERFEIDLVLEGEQIGRSIAKKLPPGSEGVRIPRGLNVPEFWRVLEHALFVGENVSRKD</sequence>
<dbReference type="InterPro" id="IPR023186">
    <property type="entry name" value="IUNH"/>
</dbReference>
<organism evidence="5 6">
    <name type="scientific">Penicillium expansum</name>
    <name type="common">Blue mold rot fungus</name>
    <dbReference type="NCBI Taxonomy" id="27334"/>
    <lineage>
        <taxon>Eukaryota</taxon>
        <taxon>Fungi</taxon>
        <taxon>Dikarya</taxon>
        <taxon>Ascomycota</taxon>
        <taxon>Pezizomycotina</taxon>
        <taxon>Eurotiomycetes</taxon>
        <taxon>Eurotiomycetidae</taxon>
        <taxon>Eurotiales</taxon>
        <taxon>Aspergillaceae</taxon>
        <taxon>Penicillium</taxon>
    </lineage>
</organism>
<evidence type="ECO:0000256" key="1">
    <source>
        <dbReference type="ARBA" id="ARBA00009176"/>
    </source>
</evidence>
<dbReference type="EMBL" id="JQFZ01000372">
    <property type="protein sequence ID" value="KGO49845.1"/>
    <property type="molecule type" value="Genomic_DNA"/>
</dbReference>
<dbReference type="InterPro" id="IPR001910">
    <property type="entry name" value="Inosine/uridine_hydrolase_dom"/>
</dbReference>
<evidence type="ECO:0000256" key="3">
    <source>
        <dbReference type="ARBA" id="ARBA00023295"/>
    </source>
</evidence>
<accession>A0A0A2JBY8</accession>
<dbReference type="GO" id="GO:0005829">
    <property type="term" value="C:cytosol"/>
    <property type="evidence" value="ECO:0007669"/>
    <property type="project" value="TreeGrafter"/>
</dbReference>
<dbReference type="Proteomes" id="UP000030143">
    <property type="component" value="Unassembled WGS sequence"/>
</dbReference>
<dbReference type="HOGENOM" id="CLU_036838_2_0_1"/>
<dbReference type="SUPFAM" id="SSF53590">
    <property type="entry name" value="Nucleoside hydrolase"/>
    <property type="match status" value="1"/>
</dbReference>
<comment type="caution">
    <text evidence="5">The sequence shown here is derived from an EMBL/GenBank/DDBJ whole genome shotgun (WGS) entry which is preliminary data.</text>
</comment>
<dbReference type="STRING" id="27334.A0A0A2JBY8"/>
<comment type="similarity">
    <text evidence="1">Belongs to the IUNH family.</text>
</comment>
<name>A0A0A2JBY8_PENEN</name>
<evidence type="ECO:0000259" key="4">
    <source>
        <dbReference type="Pfam" id="PF01156"/>
    </source>
</evidence>
<reference evidence="5 6" key="1">
    <citation type="journal article" date="2015" name="Mol. Plant Microbe Interact.">
        <title>Genome, transcriptome, and functional analyses of Penicillium expansum provide new insights into secondary metabolism and pathogenicity.</title>
        <authorList>
            <person name="Ballester A.R."/>
            <person name="Marcet-Houben M."/>
            <person name="Levin E."/>
            <person name="Sela N."/>
            <person name="Selma-Lazaro C."/>
            <person name="Carmona L."/>
            <person name="Wisniewski M."/>
            <person name="Droby S."/>
            <person name="Gonzalez-Candelas L."/>
            <person name="Gabaldon T."/>
        </authorList>
    </citation>
    <scope>NUCLEOTIDE SEQUENCE [LARGE SCALE GENOMIC DNA]</scope>
    <source>
        <strain evidence="5 6">MD-8</strain>
    </source>
</reference>
<dbReference type="Gene3D" id="3.90.245.10">
    <property type="entry name" value="Ribonucleoside hydrolase-like"/>
    <property type="match status" value="1"/>
</dbReference>